<evidence type="ECO:0000313" key="2">
    <source>
        <dbReference type="Proteomes" id="UP000036403"/>
    </source>
</evidence>
<accession>A0A0J7JZX6</accession>
<proteinExistence type="predicted"/>
<evidence type="ECO:0000313" key="1">
    <source>
        <dbReference type="EMBL" id="KMQ83604.1"/>
    </source>
</evidence>
<organism evidence="1 2">
    <name type="scientific">Lasius niger</name>
    <name type="common">Black garden ant</name>
    <dbReference type="NCBI Taxonomy" id="67767"/>
    <lineage>
        <taxon>Eukaryota</taxon>
        <taxon>Metazoa</taxon>
        <taxon>Ecdysozoa</taxon>
        <taxon>Arthropoda</taxon>
        <taxon>Hexapoda</taxon>
        <taxon>Insecta</taxon>
        <taxon>Pterygota</taxon>
        <taxon>Neoptera</taxon>
        <taxon>Endopterygota</taxon>
        <taxon>Hymenoptera</taxon>
        <taxon>Apocrita</taxon>
        <taxon>Aculeata</taxon>
        <taxon>Formicoidea</taxon>
        <taxon>Formicidae</taxon>
        <taxon>Formicinae</taxon>
        <taxon>Lasius</taxon>
        <taxon>Lasius</taxon>
    </lineage>
</organism>
<dbReference type="AlphaFoldDB" id="A0A0J7JZX6"/>
<reference evidence="1 2" key="1">
    <citation type="submission" date="2015-04" db="EMBL/GenBank/DDBJ databases">
        <title>Lasius niger genome sequencing.</title>
        <authorList>
            <person name="Konorov E.A."/>
            <person name="Nikitin M.A."/>
            <person name="Kirill M.V."/>
            <person name="Chang P."/>
        </authorList>
    </citation>
    <scope>NUCLEOTIDE SEQUENCE [LARGE SCALE GENOMIC DNA]</scope>
    <source>
        <tissue evidence="1">Whole</tissue>
    </source>
</reference>
<comment type="caution">
    <text evidence="1">The sequence shown here is derived from an EMBL/GenBank/DDBJ whole genome shotgun (WGS) entry which is preliminary data.</text>
</comment>
<keyword evidence="2" id="KW-1185">Reference proteome</keyword>
<dbReference type="EMBL" id="LBMM01019169">
    <property type="protein sequence ID" value="KMQ83604.1"/>
    <property type="molecule type" value="Genomic_DNA"/>
</dbReference>
<name>A0A0J7JZX6_LASNI</name>
<protein>
    <submittedName>
        <fullName evidence="1">Uncharacterized protein</fullName>
    </submittedName>
</protein>
<sequence length="75" mass="8162">MPPKKILKTSYIKHQAVSAAQDELQEILNASQEEAINNEIHIVNPQAHVQLGTELPGDVPADLPARLSIPCSRPS</sequence>
<gene>
    <name evidence="1" type="ORF">RF55_19565</name>
</gene>
<dbReference type="Proteomes" id="UP000036403">
    <property type="component" value="Unassembled WGS sequence"/>
</dbReference>
<dbReference type="PaxDb" id="67767-A0A0J7JZX6"/>